<feature type="domain" description="HTH cro/C1-type" evidence="2">
    <location>
        <begin position="5"/>
        <end position="60"/>
    </location>
</feature>
<evidence type="ECO:0000313" key="3">
    <source>
        <dbReference type="EMBL" id="MCB6937569.1"/>
    </source>
</evidence>
<organism evidence="3 4">
    <name type="scientific">Agathobacter rectalis</name>
    <dbReference type="NCBI Taxonomy" id="39491"/>
    <lineage>
        <taxon>Bacteria</taxon>
        <taxon>Bacillati</taxon>
        <taxon>Bacillota</taxon>
        <taxon>Clostridia</taxon>
        <taxon>Lachnospirales</taxon>
        <taxon>Lachnospiraceae</taxon>
        <taxon>Agathobacter</taxon>
    </lineage>
</organism>
<keyword evidence="1" id="KW-0238">DNA-binding</keyword>
<gene>
    <name evidence="3" type="ORF">LIZ56_03965</name>
</gene>
<comment type="caution">
    <text evidence="3">The sequence shown here is derived from an EMBL/GenBank/DDBJ whole genome shotgun (WGS) entry which is preliminary data.</text>
</comment>
<evidence type="ECO:0000259" key="2">
    <source>
        <dbReference type="PROSITE" id="PS50943"/>
    </source>
</evidence>
<dbReference type="SUPFAM" id="SSF47413">
    <property type="entry name" value="lambda repressor-like DNA-binding domains"/>
    <property type="match status" value="1"/>
</dbReference>
<proteinExistence type="predicted"/>
<dbReference type="InterPro" id="IPR010982">
    <property type="entry name" value="Lambda_DNA-bd_dom_sf"/>
</dbReference>
<dbReference type="Proteomes" id="UP001197684">
    <property type="component" value="Unassembled WGS sequence"/>
</dbReference>
<dbReference type="GO" id="GO:0003700">
    <property type="term" value="F:DNA-binding transcription factor activity"/>
    <property type="evidence" value="ECO:0007669"/>
    <property type="project" value="TreeGrafter"/>
</dbReference>
<dbReference type="PANTHER" id="PTHR46797">
    <property type="entry name" value="HTH-TYPE TRANSCRIPTIONAL REGULATOR"/>
    <property type="match status" value="1"/>
</dbReference>
<dbReference type="GO" id="GO:0005829">
    <property type="term" value="C:cytosol"/>
    <property type="evidence" value="ECO:0007669"/>
    <property type="project" value="TreeGrafter"/>
</dbReference>
<dbReference type="PANTHER" id="PTHR46797:SF1">
    <property type="entry name" value="METHYLPHOSPHONATE SYNTHASE"/>
    <property type="match status" value="1"/>
</dbReference>
<dbReference type="GO" id="GO:0003677">
    <property type="term" value="F:DNA binding"/>
    <property type="evidence" value="ECO:0007669"/>
    <property type="project" value="UniProtKB-KW"/>
</dbReference>
<protein>
    <submittedName>
        <fullName evidence="3">Helix-turn-helix domain-containing protein</fullName>
    </submittedName>
</protein>
<dbReference type="AlphaFoldDB" id="A0AAW4UAL0"/>
<dbReference type="CDD" id="cd00093">
    <property type="entry name" value="HTH_XRE"/>
    <property type="match status" value="1"/>
</dbReference>
<dbReference type="SMART" id="SM00530">
    <property type="entry name" value="HTH_XRE"/>
    <property type="match status" value="1"/>
</dbReference>
<dbReference type="PROSITE" id="PS50943">
    <property type="entry name" value="HTH_CROC1"/>
    <property type="match status" value="1"/>
</dbReference>
<dbReference type="InterPro" id="IPR001387">
    <property type="entry name" value="Cro/C1-type_HTH"/>
</dbReference>
<evidence type="ECO:0000256" key="1">
    <source>
        <dbReference type="ARBA" id="ARBA00023125"/>
    </source>
</evidence>
<dbReference type="EMBL" id="JAJCJK010000004">
    <property type="protein sequence ID" value="MCB6937569.1"/>
    <property type="molecule type" value="Genomic_DNA"/>
</dbReference>
<dbReference type="RefSeq" id="WP_147601243.1">
    <property type="nucleotide sequence ID" value="NZ_JAJCJK010000004.1"/>
</dbReference>
<name>A0AAW4UAL0_9FIRM</name>
<dbReference type="Pfam" id="PF01381">
    <property type="entry name" value="HTH_3"/>
    <property type="match status" value="1"/>
</dbReference>
<dbReference type="InterPro" id="IPR050807">
    <property type="entry name" value="TransReg_Diox_bact_type"/>
</dbReference>
<evidence type="ECO:0000313" key="4">
    <source>
        <dbReference type="Proteomes" id="UP001197684"/>
    </source>
</evidence>
<reference evidence="3" key="1">
    <citation type="submission" date="2021-10" db="EMBL/GenBank/DDBJ databases">
        <title>Collection of gut derived symbiotic bacterial strains cultured from healthy donors.</title>
        <authorList>
            <person name="Lin H."/>
            <person name="Littmann E."/>
            <person name="Kohout C."/>
            <person name="Pamer E.G."/>
        </authorList>
    </citation>
    <scope>NUCLEOTIDE SEQUENCE</scope>
    <source>
        <strain evidence="3">DFI.9.42</strain>
    </source>
</reference>
<accession>A0AAW4UAL0</accession>
<sequence length="65" mass="7343">MAYRIRELREKKKLTQEQLAQMSGVSRTTIVLLENNEEHEAMVGTLKSLAAALNVPVSKLFTQKV</sequence>
<dbReference type="Gene3D" id="1.10.260.40">
    <property type="entry name" value="lambda repressor-like DNA-binding domains"/>
    <property type="match status" value="1"/>
</dbReference>